<dbReference type="PANTHER" id="PTHR33248">
    <property type="entry name" value="ZINC ION-BINDING PROTEIN"/>
    <property type="match status" value="1"/>
</dbReference>
<dbReference type="EMBL" id="CM029037">
    <property type="protein sequence ID" value="KAG2657973.1"/>
    <property type="molecule type" value="Genomic_DNA"/>
</dbReference>
<keyword evidence="3" id="KW-1185">Reference proteome</keyword>
<accession>A0A8T0XL78</accession>
<feature type="region of interest" description="Disordered" evidence="1">
    <location>
        <begin position="1"/>
        <end position="29"/>
    </location>
</feature>
<dbReference type="Proteomes" id="UP000823388">
    <property type="component" value="Chromosome 1K"/>
</dbReference>
<proteinExistence type="predicted"/>
<evidence type="ECO:0000313" key="2">
    <source>
        <dbReference type="EMBL" id="KAG2657973.1"/>
    </source>
</evidence>
<organism evidence="2 3">
    <name type="scientific">Panicum virgatum</name>
    <name type="common">Blackwell switchgrass</name>
    <dbReference type="NCBI Taxonomy" id="38727"/>
    <lineage>
        <taxon>Eukaryota</taxon>
        <taxon>Viridiplantae</taxon>
        <taxon>Streptophyta</taxon>
        <taxon>Embryophyta</taxon>
        <taxon>Tracheophyta</taxon>
        <taxon>Spermatophyta</taxon>
        <taxon>Magnoliopsida</taxon>
        <taxon>Liliopsida</taxon>
        <taxon>Poales</taxon>
        <taxon>Poaceae</taxon>
        <taxon>PACMAD clade</taxon>
        <taxon>Panicoideae</taxon>
        <taxon>Panicodae</taxon>
        <taxon>Paniceae</taxon>
        <taxon>Panicinae</taxon>
        <taxon>Panicum</taxon>
        <taxon>Panicum sect. Hiantes</taxon>
    </lineage>
</organism>
<sequence length="173" mass="19218">MASSSGSSHNRGSFCSAERNVDSSSPVPYRERPLDYTPAVMCKCGAKAARFTSWSDLHPGMRYLKCARARVGGCDFWLWVDPPHSPFVKQLLLDARRENAALQAAYAKARRENVARSLTVGREDADVNARRDVQSPQVVLVGRIGQLEKERMYLFSALLCSPAGVFSLRILKL</sequence>
<protein>
    <recommendedName>
        <fullName evidence="4">Zinc finger GRF-type domain-containing protein</fullName>
    </recommendedName>
</protein>
<dbReference type="AlphaFoldDB" id="A0A8T0XL78"/>
<reference evidence="2" key="1">
    <citation type="submission" date="2020-05" db="EMBL/GenBank/DDBJ databases">
        <title>WGS assembly of Panicum virgatum.</title>
        <authorList>
            <person name="Lovell J.T."/>
            <person name="Jenkins J."/>
            <person name="Shu S."/>
            <person name="Juenger T.E."/>
            <person name="Schmutz J."/>
        </authorList>
    </citation>
    <scope>NUCLEOTIDE SEQUENCE</scope>
    <source>
        <strain evidence="2">AP13</strain>
    </source>
</reference>
<feature type="compositionally biased region" description="Low complexity" evidence="1">
    <location>
        <begin position="1"/>
        <end position="16"/>
    </location>
</feature>
<evidence type="ECO:0000256" key="1">
    <source>
        <dbReference type="SAM" id="MobiDB-lite"/>
    </source>
</evidence>
<evidence type="ECO:0000313" key="3">
    <source>
        <dbReference type="Proteomes" id="UP000823388"/>
    </source>
</evidence>
<comment type="caution">
    <text evidence="2">The sequence shown here is derived from an EMBL/GenBank/DDBJ whole genome shotgun (WGS) entry which is preliminary data.</text>
</comment>
<gene>
    <name evidence="2" type="ORF">PVAP13_1KG272100</name>
</gene>
<evidence type="ECO:0008006" key="4">
    <source>
        <dbReference type="Google" id="ProtNLM"/>
    </source>
</evidence>
<name>A0A8T0XL78_PANVG</name>